<evidence type="ECO:0000313" key="1">
    <source>
        <dbReference type="EMBL" id="AEF95796.1"/>
    </source>
</evidence>
<keyword evidence="1" id="KW-0808">Transferase</keyword>
<name>F6BAA6_METIK</name>
<evidence type="ECO:0000313" key="2">
    <source>
        <dbReference type="Proteomes" id="UP000009227"/>
    </source>
</evidence>
<accession>F6BAA6</accession>
<dbReference type="CDD" id="cd02440">
    <property type="entry name" value="AdoMet_MTases"/>
    <property type="match status" value="1"/>
</dbReference>
<dbReference type="SUPFAM" id="SSF53335">
    <property type="entry name" value="S-adenosyl-L-methionine-dependent methyltransferases"/>
    <property type="match status" value="1"/>
</dbReference>
<dbReference type="GO" id="GO:0032259">
    <property type="term" value="P:methylation"/>
    <property type="evidence" value="ECO:0007669"/>
    <property type="project" value="UniProtKB-KW"/>
</dbReference>
<dbReference type="GO" id="GO:0008168">
    <property type="term" value="F:methyltransferase activity"/>
    <property type="evidence" value="ECO:0007669"/>
    <property type="project" value="UniProtKB-KW"/>
</dbReference>
<keyword evidence="1" id="KW-0489">Methyltransferase</keyword>
<dbReference type="Gene3D" id="3.40.50.150">
    <property type="entry name" value="Vaccinia Virus protein VP39"/>
    <property type="match status" value="1"/>
</dbReference>
<dbReference type="EMBL" id="CP002737">
    <property type="protein sequence ID" value="AEF95796.1"/>
    <property type="molecule type" value="Genomic_DNA"/>
</dbReference>
<dbReference type="KEGG" id="mig:Metig_0239"/>
<dbReference type="RefSeq" id="WP_013798405.1">
    <property type="nucleotide sequence ID" value="NC_015562.1"/>
</dbReference>
<organism evidence="2">
    <name type="scientific">Methanotorris igneus (strain DSM 5666 / JCM 11834 / Kol 5)</name>
    <dbReference type="NCBI Taxonomy" id="880724"/>
    <lineage>
        <taxon>Archaea</taxon>
        <taxon>Methanobacteriati</taxon>
        <taxon>Methanobacteriota</taxon>
        <taxon>Methanomada group</taxon>
        <taxon>Methanococci</taxon>
        <taxon>Methanococcales</taxon>
        <taxon>Methanocaldococcaceae</taxon>
        <taxon>Methanotorris</taxon>
    </lineage>
</organism>
<dbReference type="AlphaFoldDB" id="F6BAA6"/>
<proteinExistence type="predicted"/>
<reference evidence="1 2" key="1">
    <citation type="submission" date="2011-05" db="EMBL/GenBank/DDBJ databases">
        <title>Complete sequence of Methanotorris igneus Kol 5.</title>
        <authorList>
            <consortium name="US DOE Joint Genome Institute"/>
            <person name="Lucas S."/>
            <person name="Han J."/>
            <person name="Lapidus A."/>
            <person name="Cheng J.-F."/>
            <person name="Goodwin L."/>
            <person name="Pitluck S."/>
            <person name="Peters L."/>
            <person name="Mikhailova N."/>
            <person name="Chertkov O."/>
            <person name="Han C."/>
            <person name="Tapia R."/>
            <person name="Land M."/>
            <person name="Hauser L."/>
            <person name="Kyrpides N."/>
            <person name="Ivanova N."/>
            <person name="Pagani I."/>
            <person name="Sieprawska-Lupa M."/>
            <person name="Whitman W."/>
            <person name="Woyke T."/>
        </authorList>
    </citation>
    <scope>NUCLEOTIDE SEQUENCE [LARGE SCALE GENOMIC DNA]</scope>
    <source>
        <strain evidence="2">DSM 5666 / JCM 11834 / Kol 5</strain>
    </source>
</reference>
<dbReference type="Proteomes" id="UP000009227">
    <property type="component" value="Chromosome"/>
</dbReference>
<dbReference type="HOGENOM" id="CLU_106195_0_0_2"/>
<gene>
    <name evidence="1" type="ordered locus">Metig_0239</name>
</gene>
<keyword evidence="2" id="KW-1185">Reference proteome</keyword>
<sequence>MWGLDIDKERISQLKNKGYNVIYDDVQKFENLKKLNKKFDVIVAGEIIEHLENPGLFLDKVKEFLKEDGILIITTPNMLSLRFIIRHTLFGQESPFWKNRDDEIRYGHVIGFSKMLLENLLLRKGYKILEIRYTIKDEYSGVKGNIEKLISKIFPRFSPNLIVICKIK</sequence>
<dbReference type="STRING" id="880724.Metig_0239"/>
<dbReference type="Pfam" id="PF13489">
    <property type="entry name" value="Methyltransf_23"/>
    <property type="match status" value="1"/>
</dbReference>
<dbReference type="InterPro" id="IPR029063">
    <property type="entry name" value="SAM-dependent_MTases_sf"/>
</dbReference>
<dbReference type="GeneID" id="10643074"/>
<protein>
    <submittedName>
        <fullName evidence="1">Methyltransferase type 12</fullName>
    </submittedName>
</protein>